<comment type="caution">
    <text evidence="9">The sequence shown here is derived from an EMBL/GenBank/DDBJ whole genome shotgun (WGS) entry which is preliminary data.</text>
</comment>
<feature type="transmembrane region" description="Helical" evidence="7">
    <location>
        <begin position="142"/>
        <end position="160"/>
    </location>
</feature>
<name>A0A7W8E7R8_9BACT</name>
<gene>
    <name evidence="9" type="ORF">HDF15_000337</name>
</gene>
<dbReference type="Proteomes" id="UP000584867">
    <property type="component" value="Unassembled WGS sequence"/>
</dbReference>
<dbReference type="Pfam" id="PF13515">
    <property type="entry name" value="FUSC_2"/>
    <property type="match status" value="1"/>
</dbReference>
<sequence length="730" mass="79206">MPIVQITGFRSALLRTHWGRGLRAGLAVGGAMLVCYLLGKPMGWAALGGLQVIMADNGGPYRSRLANIVTVLLGGSIAVALGVIAGVNLPVAVVVSLLFCFVATLARVLSQPLASSSVTILVAYIVAFGSSQHTFSYGLTSTGYFVFGGLWASLLALLLWPADPFRPARNAVADVYFTLSEFIRALPAAHTAEGQPHFHEVLARLRLRIEEAQLALAATPARMTSRTIRARNLSVLNESADLLTARIMRFAELGSRSADGNHLTADAPLHLPEITTWLLTSLAPIESALRQRPVDHEAAFAPEGSLSVELHRTFARLKTAVGDTSTSDSRTHLVSALLDSLLIFEVTYEAVRAIWSGVEPRSREAARLRNSGLEDVATKVSAPMLWTETLRANLTLRSIMFRHALRLSTVVAIDVLLIHFTRIQHGYWLAMTSIIVLQPYAGETVRRSGERTIGTVAGAAVASLLAAVIYGQAGLLVAITVGSILAVAFYAVDYAWYCFFLTPTVVLMTLPHLRDWHFAAVRLEMTGLGALVSVLAMLLLWPERESLQLPSLLARGAAADATYLRAMLNFWQKTDNDSVDARIAAERSLLAPARRLCGLTVNDAEETLDHALLEHSIPLNPAKARTEILNRAALTFTTYLRRLTQTITTLAAIGYGGEEETSRLIARFAERLDAVSRALEQHESFVAVEAANDSAPTLQDSFSGQQLRRLERQVSVLERTASELAAIKLG</sequence>
<evidence type="ECO:0000259" key="8">
    <source>
        <dbReference type="Pfam" id="PF13515"/>
    </source>
</evidence>
<proteinExistence type="inferred from homology"/>
<feature type="domain" description="Integral membrane bound transporter" evidence="8">
    <location>
        <begin position="416"/>
        <end position="535"/>
    </location>
</feature>
<dbReference type="RefSeq" id="WP_184252524.1">
    <property type="nucleotide sequence ID" value="NZ_JACHIO010000001.1"/>
</dbReference>
<dbReference type="EMBL" id="JACHIO010000001">
    <property type="protein sequence ID" value="MBB5062012.1"/>
    <property type="molecule type" value="Genomic_DNA"/>
</dbReference>
<comment type="similarity">
    <text evidence="6">Belongs to the YccS/YhfK family.</text>
</comment>
<evidence type="ECO:0000256" key="3">
    <source>
        <dbReference type="ARBA" id="ARBA00022692"/>
    </source>
</evidence>
<protein>
    <submittedName>
        <fullName evidence="9">Putative membrane protein YccC</fullName>
    </submittedName>
</protein>
<organism evidence="9 10">
    <name type="scientific">Granulicella mallensis</name>
    <dbReference type="NCBI Taxonomy" id="940614"/>
    <lineage>
        <taxon>Bacteria</taxon>
        <taxon>Pseudomonadati</taxon>
        <taxon>Acidobacteriota</taxon>
        <taxon>Terriglobia</taxon>
        <taxon>Terriglobales</taxon>
        <taxon>Acidobacteriaceae</taxon>
        <taxon>Granulicella</taxon>
    </lineage>
</organism>
<evidence type="ECO:0000256" key="1">
    <source>
        <dbReference type="ARBA" id="ARBA00004651"/>
    </source>
</evidence>
<feature type="transmembrane region" description="Helical" evidence="7">
    <location>
        <begin position="113"/>
        <end position="130"/>
    </location>
</feature>
<keyword evidence="5 7" id="KW-0472">Membrane</keyword>
<evidence type="ECO:0000256" key="6">
    <source>
        <dbReference type="ARBA" id="ARBA00043993"/>
    </source>
</evidence>
<evidence type="ECO:0000313" key="9">
    <source>
        <dbReference type="EMBL" id="MBB5062012.1"/>
    </source>
</evidence>
<dbReference type="PANTHER" id="PTHR30509">
    <property type="entry name" value="P-HYDROXYBENZOIC ACID EFFLUX PUMP SUBUNIT-RELATED"/>
    <property type="match status" value="1"/>
</dbReference>
<evidence type="ECO:0000256" key="2">
    <source>
        <dbReference type="ARBA" id="ARBA00022475"/>
    </source>
</evidence>
<evidence type="ECO:0000256" key="4">
    <source>
        <dbReference type="ARBA" id="ARBA00022989"/>
    </source>
</evidence>
<dbReference type="InterPro" id="IPR049453">
    <property type="entry name" value="Memb_transporter_dom"/>
</dbReference>
<reference evidence="9 10" key="1">
    <citation type="submission" date="2020-08" db="EMBL/GenBank/DDBJ databases">
        <title>Genomic Encyclopedia of Type Strains, Phase IV (KMG-V): Genome sequencing to study the core and pangenomes of soil and plant-associated prokaryotes.</title>
        <authorList>
            <person name="Whitman W."/>
        </authorList>
    </citation>
    <scope>NUCLEOTIDE SEQUENCE [LARGE SCALE GENOMIC DNA]</scope>
    <source>
        <strain evidence="9 10">X5P3</strain>
    </source>
</reference>
<evidence type="ECO:0000313" key="10">
    <source>
        <dbReference type="Proteomes" id="UP000584867"/>
    </source>
</evidence>
<evidence type="ECO:0000256" key="7">
    <source>
        <dbReference type="SAM" id="Phobius"/>
    </source>
</evidence>
<evidence type="ECO:0000256" key="5">
    <source>
        <dbReference type="ARBA" id="ARBA00023136"/>
    </source>
</evidence>
<feature type="transmembrane region" description="Helical" evidence="7">
    <location>
        <begin position="68"/>
        <end position="101"/>
    </location>
</feature>
<dbReference type="GO" id="GO:0005886">
    <property type="term" value="C:plasma membrane"/>
    <property type="evidence" value="ECO:0007669"/>
    <property type="project" value="UniProtKB-SubCell"/>
</dbReference>
<feature type="transmembrane region" description="Helical" evidence="7">
    <location>
        <begin position="525"/>
        <end position="542"/>
    </location>
</feature>
<keyword evidence="2" id="KW-1003">Cell membrane</keyword>
<feature type="transmembrane region" description="Helical" evidence="7">
    <location>
        <begin position="457"/>
        <end position="488"/>
    </location>
</feature>
<accession>A0A7W8E7R8</accession>
<feature type="transmembrane region" description="Helical" evidence="7">
    <location>
        <begin position="21"/>
        <end position="39"/>
    </location>
</feature>
<keyword evidence="3 7" id="KW-0812">Transmembrane</keyword>
<keyword evidence="4 7" id="KW-1133">Transmembrane helix</keyword>
<comment type="subcellular location">
    <subcellularLocation>
        <location evidence="1">Cell membrane</location>
        <topology evidence="1">Multi-pass membrane protein</topology>
    </subcellularLocation>
</comment>
<feature type="transmembrane region" description="Helical" evidence="7">
    <location>
        <begin position="494"/>
        <end position="513"/>
    </location>
</feature>
<dbReference type="PANTHER" id="PTHR30509:SF8">
    <property type="entry name" value="INNER MEMBRANE PROTEIN YCCS"/>
    <property type="match status" value="1"/>
</dbReference>
<dbReference type="AlphaFoldDB" id="A0A7W8E7R8"/>